<dbReference type="AlphaFoldDB" id="A0A5J5F3I3"/>
<evidence type="ECO:0000313" key="14">
    <source>
        <dbReference type="Proteomes" id="UP000326924"/>
    </source>
</evidence>
<evidence type="ECO:0000256" key="10">
    <source>
        <dbReference type="RuleBase" id="RU368027"/>
    </source>
</evidence>
<dbReference type="GO" id="GO:0005730">
    <property type="term" value="C:nucleolus"/>
    <property type="evidence" value="ECO:0007669"/>
    <property type="project" value="UniProtKB-SubCell"/>
</dbReference>
<evidence type="ECO:0000256" key="2">
    <source>
        <dbReference type="ARBA" id="ARBA00009418"/>
    </source>
</evidence>
<gene>
    <name evidence="13" type="ORF">FN846DRAFT_793183</name>
</gene>
<keyword evidence="8 10" id="KW-0687">Ribonucleoprotein</keyword>
<accession>A0A5J5F3I3</accession>
<dbReference type="GO" id="GO:0000462">
    <property type="term" value="P:maturation of SSU-rRNA from tricistronic rRNA transcript (SSU-rRNA, 5.8S rRNA, LSU-rRNA)"/>
    <property type="evidence" value="ECO:0007669"/>
    <property type="project" value="TreeGrafter"/>
</dbReference>
<reference evidence="13 14" key="1">
    <citation type="submission" date="2019-09" db="EMBL/GenBank/DDBJ databases">
        <title>Draft genome of the ectomycorrhizal ascomycete Sphaerosporella brunnea.</title>
        <authorList>
            <consortium name="DOE Joint Genome Institute"/>
            <person name="Benucci G.M."/>
            <person name="Marozzi G."/>
            <person name="Antonielli L."/>
            <person name="Sanchez S."/>
            <person name="Marco P."/>
            <person name="Wang X."/>
            <person name="Falini L.B."/>
            <person name="Barry K."/>
            <person name="Haridas S."/>
            <person name="Lipzen A."/>
            <person name="Labutti K."/>
            <person name="Grigoriev I.V."/>
            <person name="Murat C."/>
            <person name="Martin F."/>
            <person name="Albertini E."/>
            <person name="Donnini D."/>
            <person name="Bonito G."/>
        </authorList>
    </citation>
    <scope>NUCLEOTIDE SEQUENCE [LARGE SCALE GENOMIC DNA]</scope>
    <source>
        <strain evidence="13 14">Sb_GMNB300</strain>
    </source>
</reference>
<comment type="similarity">
    <text evidence="2 10">Belongs to the RRP36 family.</text>
</comment>
<dbReference type="EMBL" id="VXIS01000045">
    <property type="protein sequence ID" value="KAA8910510.1"/>
    <property type="molecule type" value="Genomic_DNA"/>
</dbReference>
<dbReference type="InParanoid" id="A0A5J5F3I3"/>
<feature type="compositionally biased region" description="Basic and acidic residues" evidence="12">
    <location>
        <begin position="292"/>
        <end position="301"/>
    </location>
</feature>
<feature type="region of interest" description="Disordered" evidence="12">
    <location>
        <begin position="271"/>
        <end position="301"/>
    </location>
</feature>
<keyword evidence="6 11" id="KW-0175">Coiled coil</keyword>
<name>A0A5J5F3I3_9PEZI</name>
<keyword evidence="4 10" id="KW-0690">Ribosome biogenesis</keyword>
<dbReference type="OrthoDB" id="448446at2759"/>
<evidence type="ECO:0000256" key="1">
    <source>
        <dbReference type="ARBA" id="ARBA00004604"/>
    </source>
</evidence>
<dbReference type="Pfam" id="PF06102">
    <property type="entry name" value="RRP36"/>
    <property type="match status" value="1"/>
</dbReference>
<evidence type="ECO:0000256" key="7">
    <source>
        <dbReference type="ARBA" id="ARBA00023242"/>
    </source>
</evidence>
<dbReference type="FunCoup" id="A0A5J5F3I3">
    <property type="interactions" value="577"/>
</dbReference>
<feature type="compositionally biased region" description="Basic residues" evidence="12">
    <location>
        <begin position="279"/>
        <end position="291"/>
    </location>
</feature>
<dbReference type="PANTHER" id="PTHR21738">
    <property type="entry name" value="RIBOSOMAL RNA PROCESSING PROTEIN 36 HOMOLOG"/>
    <property type="match status" value="1"/>
</dbReference>
<keyword evidence="14" id="KW-1185">Reference proteome</keyword>
<proteinExistence type="inferred from homology"/>
<comment type="subunit">
    <text evidence="3 10">Associates with 90S and pre-40S pre-ribosomal particles.</text>
</comment>
<sequence length="301" mass="35109">MQVRRVKPQLRDDSDVEEYPGTDFGAAQSDEDERMSNAASDERSADDTEQEEEEEAAAEKPSAHTTISKISFATLARAQALLPKDKQKSNTSTSLTITKSQQQQRGTPKNILARPPSEKKAPPPSRASKNAPQEISSKRAVTRKREVVEAPPIPKARDPRFDPAVNGRYDERQFRKNFAFLDDYRNDEMRLLKEELRKTKDERKTEQLSKKLISMESRKQTQQNKDRVEEVRREYIRKERELVKQGKTPYHPKKSEIKKMVLEKQFSKMSEKQAERVIARKQKRKAQKERKKMPWERREVS</sequence>
<dbReference type="InterPro" id="IPR009292">
    <property type="entry name" value="RRP36"/>
</dbReference>
<evidence type="ECO:0000256" key="3">
    <source>
        <dbReference type="ARBA" id="ARBA00011167"/>
    </source>
</evidence>
<evidence type="ECO:0000256" key="9">
    <source>
        <dbReference type="ARBA" id="ARBA00025053"/>
    </source>
</evidence>
<dbReference type="GO" id="GO:0030686">
    <property type="term" value="C:90S preribosome"/>
    <property type="evidence" value="ECO:0007669"/>
    <property type="project" value="TreeGrafter"/>
</dbReference>
<keyword evidence="5 10" id="KW-0698">rRNA processing</keyword>
<evidence type="ECO:0000256" key="11">
    <source>
        <dbReference type="SAM" id="Coils"/>
    </source>
</evidence>
<evidence type="ECO:0000256" key="6">
    <source>
        <dbReference type="ARBA" id="ARBA00023054"/>
    </source>
</evidence>
<evidence type="ECO:0000256" key="5">
    <source>
        <dbReference type="ARBA" id="ARBA00022552"/>
    </source>
</evidence>
<dbReference type="PANTHER" id="PTHR21738:SF0">
    <property type="entry name" value="RIBOSOMAL RNA PROCESSING PROTEIN 36 HOMOLOG"/>
    <property type="match status" value="1"/>
</dbReference>
<protein>
    <recommendedName>
        <fullName evidence="10">rRNA biogenesis protein RRP36</fullName>
    </recommendedName>
</protein>
<comment type="function">
    <text evidence="9 10">Component of the 90S pre-ribosome involved in the maturation of rRNAs. Required for early cleavages of the pre-RNAs in the 40S ribosomal subunit maturation pathway.</text>
</comment>
<feature type="compositionally biased region" description="Polar residues" evidence="12">
    <location>
        <begin position="89"/>
        <end position="107"/>
    </location>
</feature>
<comment type="subcellular location">
    <subcellularLocation>
        <location evidence="1 10">Nucleus</location>
        <location evidence="1 10">Nucleolus</location>
    </subcellularLocation>
</comment>
<feature type="region of interest" description="Disordered" evidence="12">
    <location>
        <begin position="81"/>
        <end position="168"/>
    </location>
</feature>
<organism evidence="13 14">
    <name type="scientific">Sphaerosporella brunnea</name>
    <dbReference type="NCBI Taxonomy" id="1250544"/>
    <lineage>
        <taxon>Eukaryota</taxon>
        <taxon>Fungi</taxon>
        <taxon>Dikarya</taxon>
        <taxon>Ascomycota</taxon>
        <taxon>Pezizomycotina</taxon>
        <taxon>Pezizomycetes</taxon>
        <taxon>Pezizales</taxon>
        <taxon>Pyronemataceae</taxon>
        <taxon>Sphaerosporella</taxon>
    </lineage>
</organism>
<evidence type="ECO:0000313" key="13">
    <source>
        <dbReference type="EMBL" id="KAA8910510.1"/>
    </source>
</evidence>
<comment type="caution">
    <text evidence="13">The sequence shown here is derived from an EMBL/GenBank/DDBJ whole genome shotgun (WGS) entry which is preliminary data.</text>
</comment>
<evidence type="ECO:0000256" key="8">
    <source>
        <dbReference type="ARBA" id="ARBA00023274"/>
    </source>
</evidence>
<evidence type="ECO:0000256" key="4">
    <source>
        <dbReference type="ARBA" id="ARBA00022517"/>
    </source>
</evidence>
<feature type="region of interest" description="Disordered" evidence="12">
    <location>
        <begin position="1"/>
        <end position="66"/>
    </location>
</feature>
<feature type="compositionally biased region" description="Acidic residues" evidence="12">
    <location>
        <begin position="47"/>
        <end position="56"/>
    </location>
</feature>
<dbReference type="Proteomes" id="UP000326924">
    <property type="component" value="Unassembled WGS sequence"/>
</dbReference>
<feature type="coiled-coil region" evidence="11">
    <location>
        <begin position="189"/>
        <end position="241"/>
    </location>
</feature>
<evidence type="ECO:0000256" key="12">
    <source>
        <dbReference type="SAM" id="MobiDB-lite"/>
    </source>
</evidence>
<keyword evidence="7 10" id="KW-0539">Nucleus</keyword>